<evidence type="ECO:0000313" key="1">
    <source>
        <dbReference type="EMBL" id="SVD23857.1"/>
    </source>
</evidence>
<sequence>MKSPWPKRLAIGCVALLILLLVSVFTANLIVKKMVADRIEDELVKNGWQADLGGFDYSLWDKEVEIYDFSGVPMDEDRLEQFGEVQLKRARVKFDGNKEDFIGKLDISEAQAKFGKLDKLEIVPGKFIFAKGLTVNNPKDFGGGPLFEVQSVQIEFGDITKEGKQRYKRVELQIGRVTL</sequence>
<dbReference type="EMBL" id="UINC01138113">
    <property type="protein sequence ID" value="SVD23857.1"/>
    <property type="molecule type" value="Genomic_DNA"/>
</dbReference>
<feature type="non-terminal residue" evidence="1">
    <location>
        <position position="179"/>
    </location>
</feature>
<dbReference type="AlphaFoldDB" id="A0A382TQM2"/>
<reference evidence="1" key="1">
    <citation type="submission" date="2018-05" db="EMBL/GenBank/DDBJ databases">
        <authorList>
            <person name="Lanie J.A."/>
            <person name="Ng W.-L."/>
            <person name="Kazmierczak K.M."/>
            <person name="Andrzejewski T.M."/>
            <person name="Davidsen T.M."/>
            <person name="Wayne K.J."/>
            <person name="Tettelin H."/>
            <person name="Glass J.I."/>
            <person name="Rusch D."/>
            <person name="Podicherti R."/>
            <person name="Tsui H.-C.T."/>
            <person name="Winkler M.E."/>
        </authorList>
    </citation>
    <scope>NUCLEOTIDE SEQUENCE</scope>
</reference>
<protein>
    <recommendedName>
        <fullName evidence="2">AsmA domain-containing protein</fullName>
    </recommendedName>
</protein>
<organism evidence="1">
    <name type="scientific">marine metagenome</name>
    <dbReference type="NCBI Taxonomy" id="408172"/>
    <lineage>
        <taxon>unclassified sequences</taxon>
        <taxon>metagenomes</taxon>
        <taxon>ecological metagenomes</taxon>
    </lineage>
</organism>
<name>A0A382TQM2_9ZZZZ</name>
<evidence type="ECO:0008006" key="2">
    <source>
        <dbReference type="Google" id="ProtNLM"/>
    </source>
</evidence>
<gene>
    <name evidence="1" type="ORF">METZ01_LOCUS376711</name>
</gene>
<proteinExistence type="predicted"/>
<accession>A0A382TQM2</accession>